<proteinExistence type="predicted"/>
<dbReference type="AlphaFoldDB" id="A0A838CKE8"/>
<sequence>MTQELYFVADEIRRAAEGYFDRGDYYQAVSEALKVARDRMREVTGNEAAIKVFGENGLGKKYWPDLYGLGAPNPLDNNHRRAVGYTHLAVQFFRNELAHQVAHTKYTKEEAISYIALANLAYLSIGEAASQPTIVQLEEKLKAIHSKLRRQFYPALETGAWMRKTTFAPLSQEEQIWLKKQVMADLSLQKSFDTSNIEFMKLALVAGELDTDDLKVIINDADSPTSSMNQATGIVEFLRYCANSYPSLNTPEIRDAIQHFETVFKF</sequence>
<dbReference type="Proteomes" id="UP000581408">
    <property type="component" value="Unassembled WGS sequence"/>
</dbReference>
<dbReference type="Pfam" id="PF09509">
    <property type="entry name" value="Hypoth_Ymh"/>
    <property type="match status" value="1"/>
</dbReference>
<feature type="domain" description="Conserved hypothetical protein CHP02391" evidence="1">
    <location>
        <begin position="10"/>
        <end position="121"/>
    </location>
</feature>
<dbReference type="NCBIfam" id="TIGR02391">
    <property type="entry name" value="hypoth_ymh"/>
    <property type="match status" value="1"/>
</dbReference>
<evidence type="ECO:0000313" key="3">
    <source>
        <dbReference type="Proteomes" id="UP000581408"/>
    </source>
</evidence>
<gene>
    <name evidence="2" type="ORF">HMC16_05730</name>
</gene>
<comment type="caution">
    <text evidence="2">The sequence shown here is derived from an EMBL/GenBank/DDBJ whole genome shotgun (WGS) entry which is preliminary data.</text>
</comment>
<evidence type="ECO:0000259" key="1">
    <source>
        <dbReference type="Pfam" id="PF09509"/>
    </source>
</evidence>
<dbReference type="InterPro" id="IPR012654">
    <property type="entry name" value="CHP02391"/>
</dbReference>
<accession>A0A838CKE8</accession>
<reference evidence="2 3" key="1">
    <citation type="submission" date="2020-05" db="EMBL/GenBank/DDBJ databases">
        <title>Descriptions of Corynebacterium xxxx sp. nov., Corynebacterium yyyy sp. nov. and Corynebacterium zzzz sp. nov.</title>
        <authorList>
            <person name="Zhang G."/>
        </authorList>
    </citation>
    <scope>NUCLEOTIDE SEQUENCE [LARGE SCALE GENOMIC DNA]</scope>
    <source>
        <strain evidence="3">zg-915</strain>
    </source>
</reference>
<organism evidence="2 3">
    <name type="scientific">Corynebacterium wankanglinii</name>
    <dbReference type="NCBI Taxonomy" id="2735136"/>
    <lineage>
        <taxon>Bacteria</taxon>
        <taxon>Bacillati</taxon>
        <taxon>Actinomycetota</taxon>
        <taxon>Actinomycetes</taxon>
        <taxon>Mycobacteriales</taxon>
        <taxon>Corynebacteriaceae</taxon>
        <taxon>Corynebacterium</taxon>
    </lineage>
</organism>
<name>A0A838CKE8_9CORY</name>
<evidence type="ECO:0000313" key="2">
    <source>
        <dbReference type="EMBL" id="MBA1835223.1"/>
    </source>
</evidence>
<protein>
    <submittedName>
        <fullName evidence="2">TIGR02391 family protein</fullName>
    </submittedName>
</protein>
<dbReference type="EMBL" id="JABFEE010000005">
    <property type="protein sequence ID" value="MBA1835223.1"/>
    <property type="molecule type" value="Genomic_DNA"/>
</dbReference>
<dbReference type="RefSeq" id="WP_181194621.1">
    <property type="nucleotide sequence ID" value="NZ_JABFEE010000005.1"/>
</dbReference>